<feature type="transmembrane region" description="Helical" evidence="5">
    <location>
        <begin position="12"/>
        <end position="33"/>
    </location>
</feature>
<dbReference type="SUPFAM" id="SSF111369">
    <property type="entry name" value="HlyD-like secretion proteins"/>
    <property type="match status" value="1"/>
</dbReference>
<keyword evidence="5" id="KW-0812">Transmembrane</keyword>
<dbReference type="PANTHER" id="PTHR32347:SF14">
    <property type="entry name" value="EFFLUX SYSTEM COMPONENT YKNX-RELATED"/>
    <property type="match status" value="1"/>
</dbReference>
<dbReference type="EMBL" id="CP011542">
    <property type="protein sequence ID" value="AKK04836.1"/>
    <property type="molecule type" value="Genomic_DNA"/>
</dbReference>
<dbReference type="KEGG" id="cmv:CMUST_02460"/>
<organism evidence="6 7">
    <name type="scientific">Corynebacterium mustelae</name>
    <dbReference type="NCBI Taxonomy" id="571915"/>
    <lineage>
        <taxon>Bacteria</taxon>
        <taxon>Bacillati</taxon>
        <taxon>Actinomycetota</taxon>
        <taxon>Actinomycetes</taxon>
        <taxon>Mycobacteriales</taxon>
        <taxon>Corynebacteriaceae</taxon>
        <taxon>Corynebacterium</taxon>
    </lineage>
</organism>
<dbReference type="Gene3D" id="2.40.50.100">
    <property type="match status" value="1"/>
</dbReference>
<dbReference type="Gene3D" id="2.40.30.170">
    <property type="match status" value="1"/>
</dbReference>
<dbReference type="PATRIC" id="fig|571915.4.peg.522"/>
<feature type="coiled-coil region" evidence="3">
    <location>
        <begin position="149"/>
        <end position="176"/>
    </location>
</feature>
<dbReference type="InterPro" id="IPR050465">
    <property type="entry name" value="UPF0194_transport"/>
</dbReference>
<feature type="region of interest" description="Disordered" evidence="4">
    <location>
        <begin position="598"/>
        <end position="618"/>
    </location>
</feature>
<reference evidence="7" key="2">
    <citation type="submission" date="2015-05" db="EMBL/GenBank/DDBJ databases">
        <title>Complete genome sequence of Corynebacterium mustelae DSM 45274, isolated from various tissues of a male ferret with lethal sepsis.</title>
        <authorList>
            <person name="Ruckert C."/>
            <person name="Albersmeier A."/>
            <person name="Winkler A."/>
            <person name="Tauch A."/>
        </authorList>
    </citation>
    <scope>NUCLEOTIDE SEQUENCE [LARGE SCALE GENOMIC DNA]</scope>
    <source>
        <strain evidence="7">DSM 45274</strain>
    </source>
</reference>
<dbReference type="Gene3D" id="1.10.287.470">
    <property type="entry name" value="Helix hairpin bin"/>
    <property type="match status" value="1"/>
</dbReference>
<accession>A0A0G3GUI5</accession>
<sequence>MSEKKASKGKIFAIIAAAVLGIAAIAGGLSMFLTGNSGQLITAADYRVLDVRDNAQRVSVSGNIEAHKTLTLSTRLTVPVSTLDVRVGDRVNADQVVARLDVSELEQELLDKQAQAAANDANAIGQIQNAERTYNQYKELLDSGHNPEINGAQAALRNAEAQYDQLNRDFEFERNLRLQTRDPQITAQDSAVKAAREQAFGAAVDAVRASVNIESALFDETAERNALAQDQAHLQSLQEQRANATGDAARSIDAMIAETQAKIATREQNLSRQARVQADAGLNAADSATRAATAARTLDEAQRNYEVTLEQIDHKLANSQRAVAQAFEAKKEAATSLETANMTANHQLTNHQAAIDDAVRSARAAKASAGIGDRKLTMDIASAEVRAPFNGLVTQVIAKQGNPAAGSLLTVADDQRLIIHAEVKEIDVAKIAVGQTAEFTTPGTGEKKFKGKVTFVSPAAASEPAAPATGGGTGAAAAAAAAGGAGSSSGGKVVFPIEIEVTGDREGLRLGSTAKTRIVVEEASDKLVVPQTAVFTDGKKQKILIIEEKDGSAVIAEREVTLGKKTDFDVELTNTNVKKGAKVLVEAEKYRDQIGNLVDVQKPLPGSSSPTTTSTSAG</sequence>
<reference evidence="6 7" key="1">
    <citation type="journal article" date="2015" name="Genome Announc.">
        <title>Complete Genome Sequence of the Type Strain Corynebacterium mustelae DSM 45274, Isolated from Various Tissues of a Male Ferret with Lethal Sepsis.</title>
        <authorList>
            <person name="Ruckert C."/>
            <person name="Eimer J."/>
            <person name="Winkler A."/>
            <person name="Tauch A."/>
        </authorList>
    </citation>
    <scope>NUCLEOTIDE SEQUENCE [LARGE SCALE GENOMIC DNA]</scope>
    <source>
        <strain evidence="6 7">DSM 45274</strain>
    </source>
</reference>
<dbReference type="GO" id="GO:0030313">
    <property type="term" value="C:cell envelope"/>
    <property type="evidence" value="ECO:0007669"/>
    <property type="project" value="UniProtKB-SubCell"/>
</dbReference>
<dbReference type="STRING" id="571915.CMUST_02460"/>
<evidence type="ECO:0000313" key="6">
    <source>
        <dbReference type="EMBL" id="AKK04836.1"/>
    </source>
</evidence>
<dbReference type="Proteomes" id="UP000035199">
    <property type="component" value="Chromosome"/>
</dbReference>
<protein>
    <submittedName>
        <fullName evidence="6">HlyD family secretion protein</fullName>
    </submittedName>
</protein>
<dbReference type="AlphaFoldDB" id="A0A0G3GUI5"/>
<dbReference type="Gene3D" id="2.40.420.20">
    <property type="match status" value="1"/>
</dbReference>
<keyword evidence="2 3" id="KW-0175">Coiled coil</keyword>
<keyword evidence="5" id="KW-1133">Transmembrane helix</keyword>
<evidence type="ECO:0000256" key="3">
    <source>
        <dbReference type="SAM" id="Coils"/>
    </source>
</evidence>
<evidence type="ECO:0000256" key="5">
    <source>
        <dbReference type="SAM" id="Phobius"/>
    </source>
</evidence>
<proteinExistence type="predicted"/>
<dbReference type="PANTHER" id="PTHR32347">
    <property type="entry name" value="EFFLUX SYSTEM COMPONENT YKNX-RELATED"/>
    <property type="match status" value="1"/>
</dbReference>
<keyword evidence="7" id="KW-1185">Reference proteome</keyword>
<evidence type="ECO:0000256" key="4">
    <source>
        <dbReference type="SAM" id="MobiDB-lite"/>
    </source>
</evidence>
<keyword evidence="5" id="KW-0472">Membrane</keyword>
<dbReference type="RefSeq" id="WP_052844486.1">
    <property type="nucleotide sequence ID" value="NZ_CP011542.1"/>
</dbReference>
<evidence type="ECO:0000256" key="2">
    <source>
        <dbReference type="ARBA" id="ARBA00023054"/>
    </source>
</evidence>
<feature type="compositionally biased region" description="Low complexity" evidence="4">
    <location>
        <begin position="607"/>
        <end position="618"/>
    </location>
</feature>
<dbReference type="OrthoDB" id="3268957at2"/>
<evidence type="ECO:0000313" key="7">
    <source>
        <dbReference type="Proteomes" id="UP000035199"/>
    </source>
</evidence>
<comment type="subcellular location">
    <subcellularLocation>
        <location evidence="1">Cell envelope</location>
    </subcellularLocation>
</comment>
<feature type="coiled-coil region" evidence="3">
    <location>
        <begin position="291"/>
        <end position="318"/>
    </location>
</feature>
<name>A0A0G3GUI5_9CORY</name>
<gene>
    <name evidence="6" type="ORF">CMUST_02460</name>
</gene>
<evidence type="ECO:0000256" key="1">
    <source>
        <dbReference type="ARBA" id="ARBA00004196"/>
    </source>
</evidence>